<evidence type="ECO:0000259" key="2">
    <source>
        <dbReference type="Pfam" id="PF10006"/>
    </source>
</evidence>
<proteinExistence type="predicted"/>
<dbReference type="AlphaFoldDB" id="A0A1I2BC92"/>
<reference evidence="3 4" key="1">
    <citation type="submission" date="2016-10" db="EMBL/GenBank/DDBJ databases">
        <authorList>
            <person name="de Groot N.N."/>
        </authorList>
    </citation>
    <scope>NUCLEOTIDE SEQUENCE [LARGE SCALE GENOMIC DNA]</scope>
    <source>
        <strain evidence="3 4">CGMCC 4.3510</strain>
    </source>
</reference>
<dbReference type="InterPro" id="IPR018720">
    <property type="entry name" value="DUF2249"/>
</dbReference>
<evidence type="ECO:0000256" key="1">
    <source>
        <dbReference type="SAM" id="MobiDB-lite"/>
    </source>
</evidence>
<gene>
    <name evidence="3" type="ORF">SAMN05216251_103441</name>
</gene>
<dbReference type="Pfam" id="PF10006">
    <property type="entry name" value="DUF2249"/>
    <property type="match status" value="1"/>
</dbReference>
<feature type="compositionally biased region" description="Low complexity" evidence="1">
    <location>
        <begin position="89"/>
        <end position="99"/>
    </location>
</feature>
<dbReference type="Gene3D" id="2.60.120.10">
    <property type="entry name" value="Jelly Rolls"/>
    <property type="match status" value="1"/>
</dbReference>
<organism evidence="3 4">
    <name type="scientific">Actinacidiphila alni</name>
    <dbReference type="NCBI Taxonomy" id="380248"/>
    <lineage>
        <taxon>Bacteria</taxon>
        <taxon>Bacillati</taxon>
        <taxon>Actinomycetota</taxon>
        <taxon>Actinomycetes</taxon>
        <taxon>Kitasatosporales</taxon>
        <taxon>Streptomycetaceae</taxon>
        <taxon>Actinacidiphila</taxon>
    </lineage>
</organism>
<dbReference type="SUPFAM" id="SSF51182">
    <property type="entry name" value="RmlC-like cupins"/>
    <property type="match status" value="1"/>
</dbReference>
<evidence type="ECO:0000313" key="3">
    <source>
        <dbReference type="EMBL" id="SFE53716.1"/>
    </source>
</evidence>
<protein>
    <submittedName>
        <fullName evidence="3">Uncharacterized conserved protein, DUF2249 family</fullName>
    </submittedName>
</protein>
<keyword evidence="4" id="KW-1185">Reference proteome</keyword>
<evidence type="ECO:0000313" key="4">
    <source>
        <dbReference type="Proteomes" id="UP000199323"/>
    </source>
</evidence>
<dbReference type="RefSeq" id="WP_093712625.1">
    <property type="nucleotide sequence ID" value="NZ_FONG01000003.1"/>
</dbReference>
<dbReference type="STRING" id="380248.SAMN05216251_103441"/>
<feature type="domain" description="DUF2249" evidence="2">
    <location>
        <begin position="5"/>
        <end position="74"/>
    </location>
</feature>
<dbReference type="InterPro" id="IPR014710">
    <property type="entry name" value="RmlC-like_jellyroll"/>
</dbReference>
<dbReference type="EMBL" id="FONG01000003">
    <property type="protein sequence ID" value="SFE53716.1"/>
    <property type="molecule type" value="Genomic_DNA"/>
</dbReference>
<name>A0A1I2BC92_9ACTN</name>
<dbReference type="Proteomes" id="UP000199323">
    <property type="component" value="Unassembled WGS sequence"/>
</dbReference>
<sequence>MTGTELDVRALPKSRKHPAVFAAFDGLAVGESLVLVNDHDPRHLRDEFETEHPGGHGWECVTKAPGEWRIRISRLASTPLPRVLTDTRPAGAGSPAGTTGAAGPGGAAGEPDAAGAVWRLRMRDRDLDSNIIQLPPGAGIEPHAGPDLDVLVHVLGGDGRLTTEVGTVDLAPGALVWLPRRSLRGFTAGADGLRYLTVHQRRTALVLEPPSARG</sequence>
<accession>A0A1I2BC92</accession>
<dbReference type="OrthoDB" id="8451629at2"/>
<dbReference type="InterPro" id="IPR011051">
    <property type="entry name" value="RmlC_Cupin_sf"/>
</dbReference>
<feature type="region of interest" description="Disordered" evidence="1">
    <location>
        <begin position="83"/>
        <end position="112"/>
    </location>
</feature>